<dbReference type="Proteomes" id="UP000625711">
    <property type="component" value="Unassembled WGS sequence"/>
</dbReference>
<keyword evidence="3" id="KW-1185">Reference proteome</keyword>
<name>A0A834HZW8_RHYFE</name>
<organism evidence="2 3">
    <name type="scientific">Rhynchophorus ferrugineus</name>
    <name type="common">Red palm weevil</name>
    <name type="synonym">Curculio ferrugineus</name>
    <dbReference type="NCBI Taxonomy" id="354439"/>
    <lineage>
        <taxon>Eukaryota</taxon>
        <taxon>Metazoa</taxon>
        <taxon>Ecdysozoa</taxon>
        <taxon>Arthropoda</taxon>
        <taxon>Hexapoda</taxon>
        <taxon>Insecta</taxon>
        <taxon>Pterygota</taxon>
        <taxon>Neoptera</taxon>
        <taxon>Endopterygota</taxon>
        <taxon>Coleoptera</taxon>
        <taxon>Polyphaga</taxon>
        <taxon>Cucujiformia</taxon>
        <taxon>Curculionidae</taxon>
        <taxon>Dryophthorinae</taxon>
        <taxon>Rhynchophorus</taxon>
    </lineage>
</organism>
<evidence type="ECO:0000313" key="2">
    <source>
        <dbReference type="EMBL" id="KAF7270514.1"/>
    </source>
</evidence>
<proteinExistence type="predicted"/>
<feature type="compositionally biased region" description="Basic and acidic residues" evidence="1">
    <location>
        <begin position="100"/>
        <end position="112"/>
    </location>
</feature>
<evidence type="ECO:0000256" key="1">
    <source>
        <dbReference type="SAM" id="MobiDB-lite"/>
    </source>
</evidence>
<comment type="caution">
    <text evidence="2">The sequence shown here is derived from an EMBL/GenBank/DDBJ whole genome shotgun (WGS) entry which is preliminary data.</text>
</comment>
<dbReference type="EMBL" id="JAACXV010014085">
    <property type="protein sequence ID" value="KAF7270514.1"/>
    <property type="molecule type" value="Genomic_DNA"/>
</dbReference>
<reference evidence="2" key="1">
    <citation type="submission" date="2020-08" db="EMBL/GenBank/DDBJ databases">
        <title>Genome sequencing and assembly of the red palm weevil Rhynchophorus ferrugineus.</title>
        <authorList>
            <person name="Dias G.B."/>
            <person name="Bergman C.M."/>
            <person name="Manee M."/>
        </authorList>
    </citation>
    <scope>NUCLEOTIDE SEQUENCE</scope>
    <source>
        <strain evidence="2">AA-2017</strain>
        <tissue evidence="2">Whole larva</tissue>
    </source>
</reference>
<gene>
    <name evidence="2" type="ORF">GWI33_016519</name>
</gene>
<sequence>MGQVREREKRPSLSGDKVGESLEVRVLREKISSGPVHLRIIESTFEVDNIKFPRIVIVENWSRYPRRAIVVGRDLLISYGRRYLMLLLRVEHPGLPPGEDLGRHGDVRRSQHDLGPGHIELRRANRQPNWE</sequence>
<dbReference type="AlphaFoldDB" id="A0A834HZW8"/>
<feature type="region of interest" description="Disordered" evidence="1">
    <location>
        <begin position="98"/>
        <end position="131"/>
    </location>
</feature>
<evidence type="ECO:0000313" key="3">
    <source>
        <dbReference type="Proteomes" id="UP000625711"/>
    </source>
</evidence>
<protein>
    <submittedName>
        <fullName evidence="2">Uncharacterized protein</fullName>
    </submittedName>
</protein>
<accession>A0A834HZW8</accession>